<reference evidence="3" key="2">
    <citation type="submission" date="2012-01" db="EMBL/GenBank/DDBJ databases">
        <title>Complete sequence of chromosome of Marinitoga piezophila KA3.</title>
        <authorList>
            <person name="Lucas S."/>
            <person name="Han J."/>
            <person name="Lapidus A."/>
            <person name="Cheng J.-F."/>
            <person name="Goodwin L."/>
            <person name="Pitluck S."/>
            <person name="Peters L."/>
            <person name="Mikhailova N."/>
            <person name="Teshima H."/>
            <person name="Detter J.C."/>
            <person name="Han C."/>
            <person name="Tapia R."/>
            <person name="Land M."/>
            <person name="Hauser L."/>
            <person name="Kyrpides N."/>
            <person name="Ivanova N."/>
            <person name="Pagani I."/>
            <person name="Jebbar M."/>
            <person name="Vannier P."/>
            <person name="Oger P."/>
            <person name="Cario A."/>
            <person name="Bartlett D."/>
            <person name="Noll K.M."/>
            <person name="Woyke T."/>
        </authorList>
    </citation>
    <scope>NUCLEOTIDE SEQUENCE [LARGE SCALE GENOMIC DNA]</scope>
    <source>
        <strain evidence="3">DSM 14283 / JCM 11233 / KA3</strain>
    </source>
</reference>
<dbReference type="SUPFAM" id="SSF55008">
    <property type="entry name" value="HMA, heavy metal-associated domain"/>
    <property type="match status" value="1"/>
</dbReference>
<protein>
    <recommendedName>
        <fullName evidence="1">HMA domain-containing protein</fullName>
    </recommendedName>
</protein>
<dbReference type="EMBL" id="CP003257">
    <property type="protein sequence ID" value="AEX85141.1"/>
    <property type="molecule type" value="Genomic_DNA"/>
</dbReference>
<dbReference type="PROSITE" id="PS50846">
    <property type="entry name" value="HMA_2"/>
    <property type="match status" value="1"/>
</dbReference>
<evidence type="ECO:0000313" key="3">
    <source>
        <dbReference type="Proteomes" id="UP000007161"/>
    </source>
</evidence>
<dbReference type="AlphaFoldDB" id="H2J6F6"/>
<dbReference type="Gene3D" id="3.30.70.100">
    <property type="match status" value="1"/>
</dbReference>
<dbReference type="InterPro" id="IPR036163">
    <property type="entry name" value="HMA_dom_sf"/>
</dbReference>
<evidence type="ECO:0000313" key="2">
    <source>
        <dbReference type="EMBL" id="AEX85141.1"/>
    </source>
</evidence>
<sequence length="71" mass="8311">MAETFNMYMIKGFRNEKDAEVIKEILESIDGIKKFKIEPAFGAVELTYDDEIVTREQISQKLKTKGFELKY</sequence>
<organism evidence="2 3">
    <name type="scientific">Marinitoga piezophila (strain DSM 14283 / JCM 11233 / KA3)</name>
    <dbReference type="NCBI Taxonomy" id="443254"/>
    <lineage>
        <taxon>Bacteria</taxon>
        <taxon>Thermotogati</taxon>
        <taxon>Thermotogota</taxon>
        <taxon>Thermotogae</taxon>
        <taxon>Petrotogales</taxon>
        <taxon>Petrotogaceae</taxon>
        <taxon>Marinitoga</taxon>
    </lineage>
</organism>
<dbReference type="GO" id="GO:0046872">
    <property type="term" value="F:metal ion binding"/>
    <property type="evidence" value="ECO:0007669"/>
    <property type="project" value="InterPro"/>
</dbReference>
<evidence type="ECO:0000259" key="1">
    <source>
        <dbReference type="PROSITE" id="PS50846"/>
    </source>
</evidence>
<dbReference type="STRING" id="443254.Marpi_0703"/>
<feature type="domain" description="HMA" evidence="1">
    <location>
        <begin position="4"/>
        <end position="70"/>
    </location>
</feature>
<dbReference type="OrthoDB" id="48730at2"/>
<accession>H2J6F6</accession>
<reference evidence="2 3" key="1">
    <citation type="journal article" date="2012" name="J. Bacteriol.">
        <title>Complete Genome Sequence of the Thermophilic, Piezophilic, Heterotrophic Bacterium Marinitoga piezophila KA3.</title>
        <authorList>
            <person name="Lucas S."/>
            <person name="Han J."/>
            <person name="Lapidus A."/>
            <person name="Cheng J.F."/>
            <person name="Goodwin L.A."/>
            <person name="Pitluck S."/>
            <person name="Peters L."/>
            <person name="Mikhailova N."/>
            <person name="Teshima H."/>
            <person name="Detter J.C."/>
            <person name="Han C."/>
            <person name="Tapia R."/>
            <person name="Land M."/>
            <person name="Hauser L."/>
            <person name="Kyrpides N.C."/>
            <person name="Ivanova N."/>
            <person name="Pagani I."/>
            <person name="Vannier P."/>
            <person name="Oger P."/>
            <person name="Bartlett D.H."/>
            <person name="Noll K.M."/>
            <person name="Woyke T."/>
            <person name="Jebbar M."/>
        </authorList>
    </citation>
    <scope>NUCLEOTIDE SEQUENCE [LARGE SCALE GENOMIC DNA]</scope>
    <source>
        <strain evidence="3">DSM 14283 / JCM 11233 / KA3</strain>
    </source>
</reference>
<name>H2J6F6_MARPK</name>
<dbReference type="InterPro" id="IPR006121">
    <property type="entry name" value="HMA_dom"/>
</dbReference>
<keyword evidence="3" id="KW-1185">Reference proteome</keyword>
<dbReference type="RefSeq" id="WP_014296213.1">
    <property type="nucleotide sequence ID" value="NC_016751.1"/>
</dbReference>
<proteinExistence type="predicted"/>
<dbReference type="HOGENOM" id="CLU_2735289_0_0_0"/>
<dbReference type="KEGG" id="mpz:Marpi_0703"/>
<dbReference type="Proteomes" id="UP000007161">
    <property type="component" value="Chromosome"/>
</dbReference>
<gene>
    <name evidence="2" type="ordered locus">Marpi_0703</name>
</gene>